<dbReference type="PRINTS" id="PR00778">
    <property type="entry name" value="HTHARSR"/>
</dbReference>
<dbReference type="Pfam" id="PF01022">
    <property type="entry name" value="HTH_5"/>
    <property type="match status" value="1"/>
</dbReference>
<protein>
    <recommendedName>
        <fullName evidence="4">HTH arsR-type domain-containing protein</fullName>
    </recommendedName>
</protein>
<dbReference type="InterPro" id="IPR036390">
    <property type="entry name" value="WH_DNA-bd_sf"/>
</dbReference>
<dbReference type="EMBL" id="BMJC01000004">
    <property type="protein sequence ID" value="GGB09100.1"/>
    <property type="molecule type" value="Genomic_DNA"/>
</dbReference>
<comment type="caution">
    <text evidence="5">The sequence shown here is derived from an EMBL/GenBank/DDBJ whole genome shotgun (WGS) entry which is preliminary data.</text>
</comment>
<dbReference type="AlphaFoldDB" id="A0A8J2XSH3"/>
<dbReference type="Proteomes" id="UP000607559">
    <property type="component" value="Unassembled WGS sequence"/>
</dbReference>
<dbReference type="PANTHER" id="PTHR43132">
    <property type="entry name" value="ARSENICAL RESISTANCE OPERON REPRESSOR ARSR-RELATED"/>
    <property type="match status" value="1"/>
</dbReference>
<organism evidence="5 6">
    <name type="scientific">Puia dinghuensis</name>
    <dbReference type="NCBI Taxonomy" id="1792502"/>
    <lineage>
        <taxon>Bacteria</taxon>
        <taxon>Pseudomonadati</taxon>
        <taxon>Bacteroidota</taxon>
        <taxon>Chitinophagia</taxon>
        <taxon>Chitinophagales</taxon>
        <taxon>Chitinophagaceae</taxon>
        <taxon>Puia</taxon>
    </lineage>
</organism>
<dbReference type="GO" id="GO:0003677">
    <property type="term" value="F:DNA binding"/>
    <property type="evidence" value="ECO:0007669"/>
    <property type="project" value="UniProtKB-KW"/>
</dbReference>
<dbReference type="InterPro" id="IPR051011">
    <property type="entry name" value="Metal_resp_trans_reg"/>
</dbReference>
<reference evidence="5" key="1">
    <citation type="journal article" date="2014" name="Int. J. Syst. Evol. Microbiol.">
        <title>Complete genome sequence of Corynebacterium casei LMG S-19264T (=DSM 44701T), isolated from a smear-ripened cheese.</title>
        <authorList>
            <consortium name="US DOE Joint Genome Institute (JGI-PGF)"/>
            <person name="Walter F."/>
            <person name="Albersmeier A."/>
            <person name="Kalinowski J."/>
            <person name="Ruckert C."/>
        </authorList>
    </citation>
    <scope>NUCLEOTIDE SEQUENCE</scope>
    <source>
        <strain evidence="5">CGMCC 1.15448</strain>
    </source>
</reference>
<proteinExistence type="predicted"/>
<sequence>MNNNSYWMVVNAEGSDGAPVKVDFLNLKKGALILRALNHKLRQQIIRLLDENKKLTVTEIYVHLRLEQSVASQHLAILRRAGIVKTQRDGKFIYYIINHDRLSEIMKCVDELID</sequence>
<keyword evidence="1" id="KW-0805">Transcription regulation</keyword>
<dbReference type="GO" id="GO:0003700">
    <property type="term" value="F:DNA-binding transcription factor activity"/>
    <property type="evidence" value="ECO:0007669"/>
    <property type="project" value="InterPro"/>
</dbReference>
<keyword evidence="6" id="KW-1185">Reference proteome</keyword>
<reference evidence="5" key="2">
    <citation type="submission" date="2020-09" db="EMBL/GenBank/DDBJ databases">
        <authorList>
            <person name="Sun Q."/>
            <person name="Zhou Y."/>
        </authorList>
    </citation>
    <scope>NUCLEOTIDE SEQUENCE</scope>
    <source>
        <strain evidence="5">CGMCC 1.15448</strain>
    </source>
</reference>
<dbReference type="CDD" id="cd00090">
    <property type="entry name" value="HTH_ARSR"/>
    <property type="match status" value="1"/>
</dbReference>
<evidence type="ECO:0000256" key="2">
    <source>
        <dbReference type="ARBA" id="ARBA00023125"/>
    </source>
</evidence>
<dbReference type="InterPro" id="IPR011991">
    <property type="entry name" value="ArsR-like_HTH"/>
</dbReference>
<dbReference type="InterPro" id="IPR001845">
    <property type="entry name" value="HTH_ArsR_DNA-bd_dom"/>
</dbReference>
<gene>
    <name evidence="5" type="ORF">GCM10011511_35810</name>
</gene>
<evidence type="ECO:0000259" key="4">
    <source>
        <dbReference type="PROSITE" id="PS50987"/>
    </source>
</evidence>
<name>A0A8J2XSH3_9BACT</name>
<evidence type="ECO:0000256" key="1">
    <source>
        <dbReference type="ARBA" id="ARBA00023015"/>
    </source>
</evidence>
<evidence type="ECO:0000256" key="3">
    <source>
        <dbReference type="ARBA" id="ARBA00023163"/>
    </source>
</evidence>
<dbReference type="PROSITE" id="PS50987">
    <property type="entry name" value="HTH_ARSR_2"/>
    <property type="match status" value="1"/>
</dbReference>
<dbReference type="NCBIfam" id="NF033788">
    <property type="entry name" value="HTH_metalloreg"/>
    <property type="match status" value="1"/>
</dbReference>
<dbReference type="PANTHER" id="PTHR43132:SF2">
    <property type="entry name" value="ARSENICAL RESISTANCE OPERON REPRESSOR ARSR-RELATED"/>
    <property type="match status" value="1"/>
</dbReference>
<keyword evidence="2" id="KW-0238">DNA-binding</keyword>
<dbReference type="SUPFAM" id="SSF46785">
    <property type="entry name" value="Winged helix' DNA-binding domain"/>
    <property type="match status" value="1"/>
</dbReference>
<keyword evidence="3" id="KW-0804">Transcription</keyword>
<feature type="domain" description="HTH arsR-type" evidence="4">
    <location>
        <begin position="22"/>
        <end position="114"/>
    </location>
</feature>
<evidence type="ECO:0000313" key="5">
    <source>
        <dbReference type="EMBL" id="GGB09100.1"/>
    </source>
</evidence>
<dbReference type="InterPro" id="IPR036388">
    <property type="entry name" value="WH-like_DNA-bd_sf"/>
</dbReference>
<dbReference type="Gene3D" id="1.10.10.10">
    <property type="entry name" value="Winged helix-like DNA-binding domain superfamily/Winged helix DNA-binding domain"/>
    <property type="match status" value="1"/>
</dbReference>
<accession>A0A8J2XSH3</accession>
<dbReference type="SMART" id="SM00418">
    <property type="entry name" value="HTH_ARSR"/>
    <property type="match status" value="1"/>
</dbReference>
<evidence type="ECO:0000313" key="6">
    <source>
        <dbReference type="Proteomes" id="UP000607559"/>
    </source>
</evidence>